<feature type="compositionally biased region" description="Polar residues" evidence="12">
    <location>
        <begin position="528"/>
        <end position="560"/>
    </location>
</feature>
<dbReference type="InterPro" id="IPR014017">
    <property type="entry name" value="DNA_helicase_UvrD-like_C"/>
</dbReference>
<feature type="compositionally biased region" description="Acidic residues" evidence="12">
    <location>
        <begin position="762"/>
        <end position="772"/>
    </location>
</feature>
<feature type="compositionally biased region" description="Polar residues" evidence="12">
    <location>
        <begin position="1253"/>
        <end position="1288"/>
    </location>
</feature>
<feature type="region of interest" description="Disordered" evidence="12">
    <location>
        <begin position="841"/>
        <end position="921"/>
    </location>
</feature>
<dbReference type="GO" id="GO:0003678">
    <property type="term" value="F:DNA helicase activity"/>
    <property type="evidence" value="ECO:0007669"/>
    <property type="project" value="UniProtKB-EC"/>
</dbReference>
<feature type="region of interest" description="Disordered" evidence="12">
    <location>
        <begin position="517"/>
        <end position="605"/>
    </location>
</feature>
<comment type="caution">
    <text evidence="15">The sequence shown here is derived from an EMBL/GenBank/DDBJ whole genome shotgun (WGS) entry which is preliminary data.</text>
</comment>
<feature type="region of interest" description="Disordered" evidence="12">
    <location>
        <begin position="796"/>
        <end position="821"/>
    </location>
</feature>
<dbReference type="CDD" id="cd17932">
    <property type="entry name" value="DEXQc_UvrD"/>
    <property type="match status" value="1"/>
</dbReference>
<feature type="compositionally biased region" description="Low complexity" evidence="12">
    <location>
        <begin position="991"/>
        <end position="1011"/>
    </location>
</feature>
<keyword evidence="3 11" id="KW-0378">Hydrolase</keyword>
<feature type="compositionally biased region" description="Polar residues" evidence="12">
    <location>
        <begin position="647"/>
        <end position="657"/>
    </location>
</feature>
<keyword evidence="2 11" id="KW-0547">Nucleotide-binding</keyword>
<comment type="catalytic activity">
    <reaction evidence="10">
        <text>ATP + H2O = ADP + phosphate + H(+)</text>
        <dbReference type="Rhea" id="RHEA:13065"/>
        <dbReference type="ChEBI" id="CHEBI:15377"/>
        <dbReference type="ChEBI" id="CHEBI:15378"/>
        <dbReference type="ChEBI" id="CHEBI:30616"/>
        <dbReference type="ChEBI" id="CHEBI:43474"/>
        <dbReference type="ChEBI" id="CHEBI:456216"/>
        <dbReference type="EC" id="5.6.2.4"/>
    </reaction>
</comment>
<dbReference type="InterPro" id="IPR013986">
    <property type="entry name" value="DExx_box_DNA_helicase_dom_sf"/>
</dbReference>
<dbReference type="EMBL" id="JARBJD010000080">
    <property type="protein sequence ID" value="KAK2954287.1"/>
    <property type="molecule type" value="Genomic_DNA"/>
</dbReference>
<evidence type="ECO:0000256" key="10">
    <source>
        <dbReference type="ARBA" id="ARBA00048988"/>
    </source>
</evidence>
<comment type="catalytic activity">
    <reaction evidence="8">
        <text>Couples ATP hydrolysis with the unwinding of duplex DNA by translocating in the 3'-5' direction.</text>
        <dbReference type="EC" id="5.6.2.4"/>
    </reaction>
</comment>
<feature type="region of interest" description="Disordered" evidence="12">
    <location>
        <begin position="250"/>
        <end position="280"/>
    </location>
</feature>
<feature type="compositionally biased region" description="Low complexity" evidence="12">
    <location>
        <begin position="563"/>
        <end position="574"/>
    </location>
</feature>
<evidence type="ECO:0000256" key="9">
    <source>
        <dbReference type="ARBA" id="ARBA00034808"/>
    </source>
</evidence>
<evidence type="ECO:0000256" key="12">
    <source>
        <dbReference type="SAM" id="MobiDB-lite"/>
    </source>
</evidence>
<evidence type="ECO:0000256" key="2">
    <source>
        <dbReference type="ARBA" id="ARBA00022741"/>
    </source>
</evidence>
<feature type="compositionally biased region" description="Basic and acidic residues" evidence="12">
    <location>
        <begin position="517"/>
        <end position="527"/>
    </location>
</feature>
<dbReference type="PANTHER" id="PTHR11070:SF2">
    <property type="entry name" value="ATP-DEPENDENT DNA HELICASE SRS2"/>
    <property type="match status" value="1"/>
</dbReference>
<dbReference type="InterPro" id="IPR014016">
    <property type="entry name" value="UvrD-like_ATP-bd"/>
</dbReference>
<dbReference type="SUPFAM" id="SSF52540">
    <property type="entry name" value="P-loop containing nucleoside triphosphate hydrolases"/>
    <property type="match status" value="2"/>
</dbReference>
<proteinExistence type="inferred from homology"/>
<dbReference type="PANTHER" id="PTHR11070">
    <property type="entry name" value="UVRD / RECB / PCRA DNA HELICASE FAMILY MEMBER"/>
    <property type="match status" value="1"/>
</dbReference>
<dbReference type="GO" id="GO:0016787">
    <property type="term" value="F:hydrolase activity"/>
    <property type="evidence" value="ECO:0007669"/>
    <property type="project" value="UniProtKB-KW"/>
</dbReference>
<keyword evidence="5 11" id="KW-0067">ATP-binding</keyword>
<protein>
    <recommendedName>
        <fullName evidence="9">DNA 3'-5' helicase</fullName>
        <ecNumber evidence="9">5.6.2.4</ecNumber>
    </recommendedName>
</protein>
<reference evidence="15 16" key="1">
    <citation type="journal article" date="2022" name="bioRxiv">
        <title>Genomics of Preaxostyla Flagellates Illuminates Evolutionary Transitions and the Path Towards Mitochondrial Loss.</title>
        <authorList>
            <person name="Novak L.V.F."/>
            <person name="Treitli S.C."/>
            <person name="Pyrih J."/>
            <person name="Halakuc P."/>
            <person name="Pipaliya S.V."/>
            <person name="Vacek V."/>
            <person name="Brzon O."/>
            <person name="Soukal P."/>
            <person name="Eme L."/>
            <person name="Dacks J.B."/>
            <person name="Karnkowska A."/>
            <person name="Elias M."/>
            <person name="Hampl V."/>
        </authorList>
    </citation>
    <scope>NUCLEOTIDE SEQUENCE [LARGE SCALE GENOMIC DNA]</scope>
    <source>
        <strain evidence="15">NAU3</strain>
        <tissue evidence="15">Gut</tissue>
    </source>
</reference>
<dbReference type="Pfam" id="PF13361">
    <property type="entry name" value="UvrD_C"/>
    <property type="match status" value="2"/>
</dbReference>
<keyword evidence="4 11" id="KW-0347">Helicase</keyword>
<feature type="region of interest" description="Disordered" evidence="12">
    <location>
        <begin position="1214"/>
        <end position="1320"/>
    </location>
</feature>
<organism evidence="15 16">
    <name type="scientific">Blattamonas nauphoetae</name>
    <dbReference type="NCBI Taxonomy" id="2049346"/>
    <lineage>
        <taxon>Eukaryota</taxon>
        <taxon>Metamonada</taxon>
        <taxon>Preaxostyla</taxon>
        <taxon>Oxymonadida</taxon>
        <taxon>Blattamonas</taxon>
    </lineage>
</organism>
<evidence type="ECO:0000259" key="13">
    <source>
        <dbReference type="PROSITE" id="PS51198"/>
    </source>
</evidence>
<dbReference type="InterPro" id="IPR000212">
    <property type="entry name" value="DNA_helicase_UvrD/REP"/>
</dbReference>
<feature type="region of interest" description="Disordered" evidence="12">
    <location>
        <begin position="642"/>
        <end position="683"/>
    </location>
</feature>
<dbReference type="Pfam" id="PF00580">
    <property type="entry name" value="UvrD-helicase"/>
    <property type="match status" value="1"/>
</dbReference>
<dbReference type="PROSITE" id="PS51217">
    <property type="entry name" value="UVRD_HELICASE_CTER"/>
    <property type="match status" value="1"/>
</dbReference>
<feature type="region of interest" description="Disordered" evidence="12">
    <location>
        <begin position="943"/>
        <end position="1011"/>
    </location>
</feature>
<feature type="compositionally biased region" description="Low complexity" evidence="12">
    <location>
        <begin position="969"/>
        <end position="981"/>
    </location>
</feature>
<feature type="compositionally biased region" description="Basic and acidic residues" evidence="12">
    <location>
        <begin position="1221"/>
        <end position="1239"/>
    </location>
</feature>
<dbReference type="PROSITE" id="PS51198">
    <property type="entry name" value="UVRD_HELICASE_ATP_BIND"/>
    <property type="match status" value="1"/>
</dbReference>
<feature type="binding site" evidence="11">
    <location>
        <begin position="23"/>
        <end position="30"/>
    </location>
    <ligand>
        <name>ATP</name>
        <dbReference type="ChEBI" id="CHEBI:30616"/>
    </ligand>
</feature>
<dbReference type="Gene3D" id="3.40.50.300">
    <property type="entry name" value="P-loop containing nucleotide triphosphate hydrolases"/>
    <property type="match status" value="4"/>
</dbReference>
<keyword evidence="7" id="KW-0413">Isomerase</keyword>
<accession>A0ABQ9XRR6</accession>
<name>A0ABQ9XRR6_9EUKA</name>
<evidence type="ECO:0000256" key="8">
    <source>
        <dbReference type="ARBA" id="ARBA00034617"/>
    </source>
</evidence>
<feature type="compositionally biased region" description="Low complexity" evidence="12">
    <location>
        <begin position="886"/>
        <end position="911"/>
    </location>
</feature>
<dbReference type="Gene3D" id="1.10.486.10">
    <property type="entry name" value="PCRA, domain 4"/>
    <property type="match status" value="1"/>
</dbReference>
<evidence type="ECO:0000256" key="1">
    <source>
        <dbReference type="ARBA" id="ARBA00009922"/>
    </source>
</evidence>
<dbReference type="Gene3D" id="1.10.10.160">
    <property type="match status" value="1"/>
</dbReference>
<evidence type="ECO:0000256" key="3">
    <source>
        <dbReference type="ARBA" id="ARBA00022801"/>
    </source>
</evidence>
<gene>
    <name evidence="15" type="ORF">BLNAU_10786</name>
</gene>
<dbReference type="InterPro" id="IPR027417">
    <property type="entry name" value="P-loop_NTPase"/>
</dbReference>
<feature type="domain" description="UvrD-like helicase C-terminal" evidence="14">
    <location>
        <begin position="332"/>
        <end position="802"/>
    </location>
</feature>
<feature type="compositionally biased region" description="Polar residues" evidence="12">
    <location>
        <begin position="250"/>
        <end position="259"/>
    </location>
</feature>
<evidence type="ECO:0000313" key="16">
    <source>
        <dbReference type="Proteomes" id="UP001281761"/>
    </source>
</evidence>
<evidence type="ECO:0000256" key="7">
    <source>
        <dbReference type="ARBA" id="ARBA00023235"/>
    </source>
</evidence>
<dbReference type="Proteomes" id="UP001281761">
    <property type="component" value="Unassembled WGS sequence"/>
</dbReference>
<comment type="similarity">
    <text evidence="1">Belongs to the helicase family. UvrD subfamily.</text>
</comment>
<keyword evidence="6" id="KW-0238">DNA-binding</keyword>
<dbReference type="EC" id="5.6.2.4" evidence="9"/>
<feature type="domain" description="UvrD-like helicase ATP-binding" evidence="13">
    <location>
        <begin position="2"/>
        <end position="331"/>
    </location>
</feature>
<feature type="compositionally biased region" description="Polar residues" evidence="12">
    <location>
        <begin position="271"/>
        <end position="280"/>
    </location>
</feature>
<evidence type="ECO:0000256" key="5">
    <source>
        <dbReference type="ARBA" id="ARBA00022840"/>
    </source>
</evidence>
<sequence>MHLDVWQRAAVMQDPSTPLIIFAGAGSGKTTTMCCRIAYLLSFSDPSKILAITFTSRAAKHLKTQLNSLFSTPIHSIQVKTFHSFSLSIILRHLDTLNFNPNTFGVIDKARQLSIVKECLAIWRAQAHSANSEVNQTFLEDPDLLLRFLLRMKTKQASKQTNPPNRRQLETEIEAFALDFYNKRLRQESLIDFVDMVALAVELLRDHPDIRESVRSGISHVLVDEYQDTSTLQFELLTLITTGSKLFDNTSNSSLSQTSDGKRATEDVVSPSRSFLSQPSQIPEPCSLTVVGDDDQSIYSFRGASSTVFTIFPNFFPSPRTSTLSINYRSTNVIVQVARSLIDTNTRRTPKDLRASDSNNFGRLVPIYLLPNELSEVSFVTNQIRMLLLAGVPPDDIAILSRVGKRVLRPFLLRLKQLGIPTVSDGNKRRNVEQQDMIAYLRLVCNENDDSAFLRVVNMPKREIGEKALVYLVEWAKELDLGLVRMSQLLIDLKFPAMDEKSVEVLGAEMEKRGWRRGEIEKEKRQLENTPKSTFTPQTPQKSLFSPQQPLATPSHTNRINLHPHPVNPHQSQHSPPPFSPITKTKRDIEMTTPSGKIIRIEHDDSESEDNIVLVAKQPTHRTNFEDLEEFDDSDLEAFSAHEEDSLTSAHTRQSKQPSPLPSPSSRQVDSRRQLKLKPAGRAFSKSSQTGLVSFLSIISQTRHFAKTHLPSETLMFLSSLCLYGEAAEKRRDLKRNAKEWRNRREESEENGKGKEERWREDEGEEESEDGSVWECIDQLKQRFVEMEEAAMDELGMSKSNTQSKLDEPQESSANPKIDLNMTKNDTIVKFRKEDVRKVVQTRPIISQHSNVTSLPSHSSNSHPQKQTGHQTQPVSRPVLSNHPHQSSLQTNSLQSESQQTQSHSSSSSLPLSPPPADTQTALSSFSYLPLLQLILSEDSLSSLDPPFSPPSRSDEIPASSRPSPPIPTSSQPSSLSHPFSTPSIKRTQQPSFISTTLPTTPLPSSHSSSRVTVTTIHQSKGLEWKHVFLVRWNEGTLPVGRVGKPTLSEIDENVEEINKTQPNRFQSDFEEEEKRIAYVGLSRATSHLSLSLVATQKPSPFLFSLPPLFLRLVDLTDGSGSGGFDHFEMADSFYGDLIRQNWDFLENGLNSMEGGSEKERMGDIVSVNGVTHVKSTKNEIISPTIAPLPFRIHTTLPQVVSLSDLSIGGRRSGRVIGGQRDWHERREMENGRREERHSLRTQSHAFEADPLTTPSITPASSQRMESTPQPSYLPSFTSSASFMSPTQEGKRSFGGQSVNRPVLSSSRASGDNIAGTDQPKTIFGVLGELRMRIARNEKR</sequence>
<feature type="compositionally biased region" description="Polar residues" evidence="12">
    <location>
        <begin position="844"/>
        <end position="875"/>
    </location>
</feature>
<feature type="compositionally biased region" description="Polar residues" evidence="12">
    <location>
        <begin position="1295"/>
        <end position="1310"/>
    </location>
</feature>
<evidence type="ECO:0000256" key="6">
    <source>
        <dbReference type="ARBA" id="ARBA00023125"/>
    </source>
</evidence>
<feature type="region of interest" description="Disordered" evidence="12">
    <location>
        <begin position="740"/>
        <end position="772"/>
    </location>
</feature>
<keyword evidence="16" id="KW-1185">Reference proteome</keyword>
<evidence type="ECO:0000256" key="11">
    <source>
        <dbReference type="PROSITE-ProRule" id="PRU00560"/>
    </source>
</evidence>
<evidence type="ECO:0000256" key="4">
    <source>
        <dbReference type="ARBA" id="ARBA00022806"/>
    </source>
</evidence>
<evidence type="ECO:0000259" key="14">
    <source>
        <dbReference type="PROSITE" id="PS51217"/>
    </source>
</evidence>
<feature type="compositionally biased region" description="Basic and acidic residues" evidence="12">
    <location>
        <begin position="740"/>
        <end position="761"/>
    </location>
</feature>
<evidence type="ECO:0000313" key="15">
    <source>
        <dbReference type="EMBL" id="KAK2954287.1"/>
    </source>
</evidence>